<feature type="transmembrane region" description="Helical" evidence="6">
    <location>
        <begin position="127"/>
        <end position="148"/>
    </location>
</feature>
<feature type="transmembrane region" description="Helical" evidence="6">
    <location>
        <begin position="346"/>
        <end position="367"/>
    </location>
</feature>
<evidence type="ECO:0000259" key="7">
    <source>
        <dbReference type="Pfam" id="PF03151"/>
    </source>
</evidence>
<sequence length="473" mass="53081">MLQRQHLPFRDHGISQDPSSLFSPKVVFYLVLWYSTSSLTSQLTKKILTDFDFPVLVGEVQFSANFILGLLTLTACRHSSLLRNFFPKHTLPKSGKFLLSKSYFKIFLPMGSFQFVGKLFSLAATSISTVATVSSIRALSPLFIVLGYRLHWKTAFPSKVYISLIPLLLGVIIIVVSQSTPNLPSSTTVTVYKDHINQIDKINQLNTNHHVMVSDDSSLSNPETDFENYRILSIISSILSNNSLQFQGVFYALLSTAVFAAGSIYAKSVISVKPAPHHHLPEPPQTLGLNHSYSPKDKTRPPSLLLSATESCSNLSFLDIEKNQPTPTEKHNYNNQHTPKVDKLTTLMYCSLYGLAYSVPTFLTYEFPTLLSSKFYPSPENLESIPIPYYSLIPWKLLLINSISYFTQSLLAFHLLGMLPTVTYSIANMMKRIIVIAVSIAFKGKSPTFLEWLGLLHVSLGLYIYEKMGRSKR</sequence>
<evidence type="ECO:0000256" key="5">
    <source>
        <dbReference type="SAM" id="MobiDB-lite"/>
    </source>
</evidence>
<organism evidence="8 9">
    <name type="scientific">Pichia kudriavzevii</name>
    <name type="common">Yeast</name>
    <name type="synonym">Issatchenkia orientalis</name>
    <dbReference type="NCBI Taxonomy" id="4909"/>
    <lineage>
        <taxon>Eukaryota</taxon>
        <taxon>Fungi</taxon>
        <taxon>Dikarya</taxon>
        <taxon>Ascomycota</taxon>
        <taxon>Saccharomycotina</taxon>
        <taxon>Pichiomycetes</taxon>
        <taxon>Pichiales</taxon>
        <taxon>Pichiaceae</taxon>
        <taxon>Pichia</taxon>
    </lineage>
</organism>
<dbReference type="eggNOG" id="KOG1441">
    <property type="taxonomic scope" value="Eukaryota"/>
</dbReference>
<dbReference type="EMBL" id="JQFK01000009">
    <property type="protein sequence ID" value="KGK39465.1"/>
    <property type="molecule type" value="Genomic_DNA"/>
</dbReference>
<proteinExistence type="predicted"/>
<dbReference type="GO" id="GO:0016020">
    <property type="term" value="C:membrane"/>
    <property type="evidence" value="ECO:0007669"/>
    <property type="project" value="UniProtKB-SubCell"/>
</dbReference>
<feature type="domain" description="Sugar phosphate transporter" evidence="7">
    <location>
        <begin position="25"/>
        <end position="179"/>
    </location>
</feature>
<dbReference type="InterPro" id="IPR050186">
    <property type="entry name" value="TPT_transporter"/>
</dbReference>
<dbReference type="VEuPathDB" id="FungiDB:C5L36_0B09650"/>
<gene>
    <name evidence="8" type="ORF">JL09_g1473</name>
</gene>
<name>A0A099P3I7_PICKU</name>
<dbReference type="InterPro" id="IPR037185">
    <property type="entry name" value="EmrE-like"/>
</dbReference>
<evidence type="ECO:0000256" key="3">
    <source>
        <dbReference type="ARBA" id="ARBA00022989"/>
    </source>
</evidence>
<feature type="domain" description="Sugar phosphate transporter" evidence="7">
    <location>
        <begin position="340"/>
        <end position="465"/>
    </location>
</feature>
<feature type="region of interest" description="Disordered" evidence="5">
    <location>
        <begin position="276"/>
        <end position="300"/>
    </location>
</feature>
<dbReference type="HOGENOM" id="CLU_019048_4_1_1"/>
<evidence type="ECO:0000256" key="2">
    <source>
        <dbReference type="ARBA" id="ARBA00022692"/>
    </source>
</evidence>
<comment type="subcellular location">
    <subcellularLocation>
        <location evidence="1">Membrane</location>
        <topology evidence="1">Multi-pass membrane protein</topology>
    </subcellularLocation>
</comment>
<feature type="transmembrane region" description="Helical" evidence="6">
    <location>
        <begin position="160"/>
        <end position="177"/>
    </location>
</feature>
<keyword evidence="4 6" id="KW-0472">Membrane</keyword>
<evidence type="ECO:0000256" key="6">
    <source>
        <dbReference type="SAM" id="Phobius"/>
    </source>
</evidence>
<evidence type="ECO:0000313" key="8">
    <source>
        <dbReference type="EMBL" id="KGK39465.1"/>
    </source>
</evidence>
<protein>
    <recommendedName>
        <fullName evidence="7">Sugar phosphate transporter domain-containing protein</fullName>
    </recommendedName>
</protein>
<reference evidence="9" key="1">
    <citation type="journal article" date="2014" name="Microb. Cell Fact.">
        <title>Exploiting Issatchenkia orientalis SD108 for succinic acid production.</title>
        <authorList>
            <person name="Xiao H."/>
            <person name="Shao Z."/>
            <person name="Jiang Y."/>
            <person name="Dole S."/>
            <person name="Zhao H."/>
        </authorList>
    </citation>
    <scope>NUCLEOTIDE SEQUENCE [LARGE SCALE GENOMIC DNA]</scope>
    <source>
        <strain evidence="9">SD108</strain>
    </source>
</reference>
<dbReference type="Pfam" id="PF03151">
    <property type="entry name" value="TPT"/>
    <property type="match status" value="2"/>
</dbReference>
<dbReference type="Proteomes" id="UP000029867">
    <property type="component" value="Unassembled WGS sequence"/>
</dbReference>
<accession>A0A099P3I7</accession>
<keyword evidence="2 6" id="KW-0812">Transmembrane</keyword>
<evidence type="ECO:0000256" key="4">
    <source>
        <dbReference type="ARBA" id="ARBA00023136"/>
    </source>
</evidence>
<dbReference type="AlphaFoldDB" id="A0A099P3I7"/>
<keyword evidence="3 6" id="KW-1133">Transmembrane helix</keyword>
<evidence type="ECO:0000256" key="1">
    <source>
        <dbReference type="ARBA" id="ARBA00004141"/>
    </source>
</evidence>
<comment type="caution">
    <text evidence="8">The sequence shown here is derived from an EMBL/GenBank/DDBJ whole genome shotgun (WGS) entry which is preliminary data.</text>
</comment>
<feature type="transmembrane region" description="Helical" evidence="6">
    <location>
        <begin position="248"/>
        <end position="266"/>
    </location>
</feature>
<evidence type="ECO:0000313" key="9">
    <source>
        <dbReference type="Proteomes" id="UP000029867"/>
    </source>
</evidence>
<dbReference type="SUPFAM" id="SSF103481">
    <property type="entry name" value="Multidrug resistance efflux transporter EmrE"/>
    <property type="match status" value="1"/>
</dbReference>
<dbReference type="PANTHER" id="PTHR11132">
    <property type="entry name" value="SOLUTE CARRIER FAMILY 35"/>
    <property type="match status" value="1"/>
</dbReference>
<dbReference type="InterPro" id="IPR004853">
    <property type="entry name" value="Sugar_P_trans_dom"/>
</dbReference>